<dbReference type="EMBL" id="JAEFCI010012871">
    <property type="protein sequence ID" value="KAG5455735.1"/>
    <property type="molecule type" value="Genomic_DNA"/>
</dbReference>
<evidence type="ECO:0000313" key="2">
    <source>
        <dbReference type="Proteomes" id="UP000673691"/>
    </source>
</evidence>
<protein>
    <submittedName>
        <fullName evidence="1">Uncharacterized protein</fullName>
    </submittedName>
</protein>
<comment type="caution">
    <text evidence="1">The sequence shown here is derived from an EMBL/GenBank/DDBJ whole genome shotgun (WGS) entry which is preliminary data.</text>
</comment>
<dbReference type="Proteomes" id="UP000673691">
    <property type="component" value="Unassembled WGS sequence"/>
</dbReference>
<sequence length="179" mass="19671">MTFLKESQSFDKSGPRGTTIGSRWVWKVYGLMSGESSVRSSIFEISMLSTTAWMLSTFVPGVAVRPTTRNSLFRRLSSLITSQLAWFPVARWASSTITHDTSAAGHASVRRSLCKTCGVRKNTRFPAQAARRDSGFCAPVSSTESACGMPQTSWQALICWATRGFVGAINNTFDRGNQR</sequence>
<feature type="non-terminal residue" evidence="1">
    <location>
        <position position="1"/>
    </location>
</feature>
<evidence type="ECO:0000313" key="1">
    <source>
        <dbReference type="EMBL" id="KAG5455735.1"/>
    </source>
</evidence>
<gene>
    <name evidence="1" type="ORF">BJ554DRAFT_4743</name>
</gene>
<organism evidence="1 2">
    <name type="scientific">Olpidium bornovanus</name>
    <dbReference type="NCBI Taxonomy" id="278681"/>
    <lineage>
        <taxon>Eukaryota</taxon>
        <taxon>Fungi</taxon>
        <taxon>Fungi incertae sedis</taxon>
        <taxon>Olpidiomycota</taxon>
        <taxon>Olpidiomycotina</taxon>
        <taxon>Olpidiomycetes</taxon>
        <taxon>Olpidiales</taxon>
        <taxon>Olpidiaceae</taxon>
        <taxon>Olpidium</taxon>
    </lineage>
</organism>
<proteinExistence type="predicted"/>
<name>A0A8H8DEN1_9FUNG</name>
<reference evidence="1 2" key="1">
    <citation type="journal article" name="Sci. Rep.">
        <title>Genome-scale phylogenetic analyses confirm Olpidium as the closest living zoosporic fungus to the non-flagellated, terrestrial fungi.</title>
        <authorList>
            <person name="Chang Y."/>
            <person name="Rochon D."/>
            <person name="Sekimoto S."/>
            <person name="Wang Y."/>
            <person name="Chovatia M."/>
            <person name="Sandor L."/>
            <person name="Salamov A."/>
            <person name="Grigoriev I.V."/>
            <person name="Stajich J.E."/>
            <person name="Spatafora J.W."/>
        </authorList>
    </citation>
    <scope>NUCLEOTIDE SEQUENCE [LARGE SCALE GENOMIC DNA]</scope>
    <source>
        <strain evidence="1">S191</strain>
    </source>
</reference>
<dbReference type="AlphaFoldDB" id="A0A8H8DEN1"/>
<keyword evidence="2" id="KW-1185">Reference proteome</keyword>
<accession>A0A8H8DEN1</accession>